<dbReference type="AlphaFoldDB" id="A0A9N9GIR6"/>
<reference evidence="2" key="1">
    <citation type="submission" date="2021-06" db="EMBL/GenBank/DDBJ databases">
        <authorList>
            <person name="Kallberg Y."/>
            <person name="Tangrot J."/>
            <person name="Rosling A."/>
        </authorList>
    </citation>
    <scope>NUCLEOTIDE SEQUENCE</scope>
    <source>
        <strain evidence="2">MA453B</strain>
    </source>
</reference>
<dbReference type="EMBL" id="CAJVPY010004060">
    <property type="protein sequence ID" value="CAG8609041.1"/>
    <property type="molecule type" value="Genomic_DNA"/>
</dbReference>
<name>A0A9N9GIR6_9GLOM</name>
<feature type="non-terminal residue" evidence="2">
    <location>
        <position position="1"/>
    </location>
</feature>
<feature type="region of interest" description="Disordered" evidence="1">
    <location>
        <begin position="93"/>
        <end position="121"/>
    </location>
</feature>
<evidence type="ECO:0000256" key="1">
    <source>
        <dbReference type="SAM" id="MobiDB-lite"/>
    </source>
</evidence>
<protein>
    <submittedName>
        <fullName evidence="2">15217_t:CDS:1</fullName>
    </submittedName>
</protein>
<feature type="compositionally biased region" description="Basic and acidic residues" evidence="1">
    <location>
        <begin position="58"/>
        <end position="70"/>
    </location>
</feature>
<keyword evidence="3" id="KW-1185">Reference proteome</keyword>
<dbReference type="Proteomes" id="UP000789405">
    <property type="component" value="Unassembled WGS sequence"/>
</dbReference>
<feature type="compositionally biased region" description="Basic and acidic residues" evidence="1">
    <location>
        <begin position="93"/>
        <end position="106"/>
    </location>
</feature>
<sequence length="288" mass="33818">DNPVKIFRLEIDYDASSEEELTKEEWSMEGDSDSDGLSEMEVETSKNYNNMWLDEEEYNHRNSWSDRRESEEENNQGLSPLNKVYMVDNFNPIKEEERLPTPKEVTEDTEEEDVANNESSDKVQKGLMEYEQQKGKEVLLNYTSMIPNDYKIEIEEIKPDPVNQIKQEEKLIDEFIQCSEDEEMKTPESDNINQVDKGIGIEKDKLVANINGPEYIPVILFNKMTSRRQQKLVFCRQALHYGTEFFLYDHLTFNDHFAIQELNLREAIYWADFYGYPLIANDSADLLS</sequence>
<evidence type="ECO:0000313" key="2">
    <source>
        <dbReference type="EMBL" id="CAG8609041.1"/>
    </source>
</evidence>
<feature type="region of interest" description="Disordered" evidence="1">
    <location>
        <begin position="17"/>
        <end position="81"/>
    </location>
</feature>
<comment type="caution">
    <text evidence="2">The sequence shown here is derived from an EMBL/GenBank/DDBJ whole genome shotgun (WGS) entry which is preliminary data.</text>
</comment>
<feature type="compositionally biased region" description="Acidic residues" evidence="1">
    <location>
        <begin position="17"/>
        <end position="42"/>
    </location>
</feature>
<organism evidence="2 3">
    <name type="scientific">Dentiscutata erythropus</name>
    <dbReference type="NCBI Taxonomy" id="1348616"/>
    <lineage>
        <taxon>Eukaryota</taxon>
        <taxon>Fungi</taxon>
        <taxon>Fungi incertae sedis</taxon>
        <taxon>Mucoromycota</taxon>
        <taxon>Glomeromycotina</taxon>
        <taxon>Glomeromycetes</taxon>
        <taxon>Diversisporales</taxon>
        <taxon>Gigasporaceae</taxon>
        <taxon>Dentiscutata</taxon>
    </lineage>
</organism>
<gene>
    <name evidence="2" type="ORF">DERYTH_LOCUS8038</name>
</gene>
<accession>A0A9N9GIR6</accession>
<dbReference type="OrthoDB" id="2445130at2759"/>
<proteinExistence type="predicted"/>
<evidence type="ECO:0000313" key="3">
    <source>
        <dbReference type="Proteomes" id="UP000789405"/>
    </source>
</evidence>